<evidence type="ECO:0000313" key="4">
    <source>
        <dbReference type="Proteomes" id="UP000541444"/>
    </source>
</evidence>
<dbReference type="InterPro" id="IPR035892">
    <property type="entry name" value="C2_domain_sf"/>
</dbReference>
<evidence type="ECO:0000259" key="2">
    <source>
        <dbReference type="Pfam" id="PF07885"/>
    </source>
</evidence>
<protein>
    <recommendedName>
        <fullName evidence="2">Potassium channel domain-containing protein</fullName>
    </recommendedName>
</protein>
<dbReference type="InterPro" id="IPR013099">
    <property type="entry name" value="K_chnl_dom"/>
</dbReference>
<dbReference type="SUPFAM" id="SSF81324">
    <property type="entry name" value="Voltage-gated potassium channels"/>
    <property type="match status" value="1"/>
</dbReference>
<dbReference type="PANTHER" id="PTHR31425:SF50">
    <property type="entry name" value="FT-INTERACTING PROTEIN 3-RELATED"/>
    <property type="match status" value="1"/>
</dbReference>
<accession>A0A7J7MMC5</accession>
<dbReference type="Gene3D" id="1.10.287.70">
    <property type="match status" value="1"/>
</dbReference>
<gene>
    <name evidence="3" type="ORF">GIB67_039281</name>
</gene>
<dbReference type="InterPro" id="IPR047259">
    <property type="entry name" value="QUIRKY-like"/>
</dbReference>
<evidence type="ECO:0000313" key="3">
    <source>
        <dbReference type="EMBL" id="KAF6155950.1"/>
    </source>
</evidence>
<evidence type="ECO:0000256" key="1">
    <source>
        <dbReference type="SAM" id="Phobius"/>
    </source>
</evidence>
<dbReference type="SUPFAM" id="SSF49562">
    <property type="entry name" value="C2 domain (Calcium/lipid-binding domain, CaLB)"/>
    <property type="match status" value="1"/>
</dbReference>
<dbReference type="EMBL" id="JACGCM010001398">
    <property type="protein sequence ID" value="KAF6155950.1"/>
    <property type="molecule type" value="Genomic_DNA"/>
</dbReference>
<keyword evidence="1" id="KW-1133">Transmembrane helix</keyword>
<proteinExistence type="predicted"/>
<dbReference type="OrthoDB" id="415460at2759"/>
<comment type="caution">
    <text evidence="3">The sequence shown here is derived from an EMBL/GenBank/DDBJ whole genome shotgun (WGS) entry which is preliminary data.</text>
</comment>
<dbReference type="Pfam" id="PF07885">
    <property type="entry name" value="Ion_trans_2"/>
    <property type="match status" value="1"/>
</dbReference>
<dbReference type="Proteomes" id="UP000541444">
    <property type="component" value="Unassembled WGS sequence"/>
</dbReference>
<keyword evidence="4" id="KW-1185">Reference proteome</keyword>
<name>A0A7J7MMC5_9MAGN</name>
<dbReference type="AlphaFoldDB" id="A0A7J7MMC5"/>
<reference evidence="3 4" key="1">
    <citation type="journal article" date="2020" name="IScience">
        <title>Genome Sequencing of the Endangered Kingdonia uniflora (Circaeasteraceae, Ranunculales) Reveals Potential Mechanisms of Evolutionary Specialization.</title>
        <authorList>
            <person name="Sun Y."/>
            <person name="Deng T."/>
            <person name="Zhang A."/>
            <person name="Moore M.J."/>
            <person name="Landis J.B."/>
            <person name="Lin N."/>
            <person name="Zhang H."/>
            <person name="Zhang X."/>
            <person name="Huang J."/>
            <person name="Zhang X."/>
            <person name="Sun H."/>
            <person name="Wang H."/>
        </authorList>
    </citation>
    <scope>NUCLEOTIDE SEQUENCE [LARGE SCALE GENOMIC DNA]</scope>
    <source>
        <strain evidence="3">TB1705</strain>
        <tissue evidence="3">Leaf</tissue>
    </source>
</reference>
<organism evidence="3 4">
    <name type="scientific">Kingdonia uniflora</name>
    <dbReference type="NCBI Taxonomy" id="39325"/>
    <lineage>
        <taxon>Eukaryota</taxon>
        <taxon>Viridiplantae</taxon>
        <taxon>Streptophyta</taxon>
        <taxon>Embryophyta</taxon>
        <taxon>Tracheophyta</taxon>
        <taxon>Spermatophyta</taxon>
        <taxon>Magnoliopsida</taxon>
        <taxon>Ranunculales</taxon>
        <taxon>Circaeasteraceae</taxon>
        <taxon>Kingdonia</taxon>
    </lineage>
</organism>
<feature type="domain" description="Potassium channel" evidence="2">
    <location>
        <begin position="13"/>
        <end position="78"/>
    </location>
</feature>
<feature type="transmembrane region" description="Helical" evidence="1">
    <location>
        <begin position="57"/>
        <end position="78"/>
    </location>
</feature>
<dbReference type="PANTHER" id="PTHR31425">
    <property type="entry name" value="PHOSPHORIBOSYLANTHRANILATE TRANSFERASE ISOFORM 1"/>
    <property type="match status" value="1"/>
</dbReference>
<keyword evidence="1" id="KW-0812">Transmembrane</keyword>
<sequence>MKVGLALGVVISCIGTGILVLYSVEGLNLVYSIYLSVMPVTTVGYGDRAFHTLYGRLFASVWLLFSTLVVARAFLYLAESRIDKRHRRITLQWYRLSDHNDTAGVSGDGVASIRSKVYLSPKLWYLRVNVIEAQDLHLSESRKRGRFPEVYVKAFLGNNALRAKVSLSRNANPSRCETRT</sequence>
<keyword evidence="1" id="KW-0472">Membrane</keyword>